<protein>
    <submittedName>
        <fullName evidence="2">Uncharacterized protein</fullName>
    </submittedName>
</protein>
<evidence type="ECO:0000256" key="1">
    <source>
        <dbReference type="SAM" id="SignalP"/>
    </source>
</evidence>
<proteinExistence type="predicted"/>
<accession>A0A2P2N221</accession>
<organism evidence="2">
    <name type="scientific">Rhizophora mucronata</name>
    <name type="common">Asiatic mangrove</name>
    <dbReference type="NCBI Taxonomy" id="61149"/>
    <lineage>
        <taxon>Eukaryota</taxon>
        <taxon>Viridiplantae</taxon>
        <taxon>Streptophyta</taxon>
        <taxon>Embryophyta</taxon>
        <taxon>Tracheophyta</taxon>
        <taxon>Spermatophyta</taxon>
        <taxon>Magnoliopsida</taxon>
        <taxon>eudicotyledons</taxon>
        <taxon>Gunneridae</taxon>
        <taxon>Pentapetalae</taxon>
        <taxon>rosids</taxon>
        <taxon>fabids</taxon>
        <taxon>Malpighiales</taxon>
        <taxon>Rhizophoraceae</taxon>
        <taxon>Rhizophora</taxon>
    </lineage>
</organism>
<evidence type="ECO:0000313" key="2">
    <source>
        <dbReference type="EMBL" id="MBX36523.1"/>
    </source>
</evidence>
<keyword evidence="1" id="KW-0732">Signal</keyword>
<dbReference type="EMBL" id="GGEC01056039">
    <property type="protein sequence ID" value="MBX36523.1"/>
    <property type="molecule type" value="Transcribed_RNA"/>
</dbReference>
<feature type="chain" id="PRO_5015193343" evidence="1">
    <location>
        <begin position="16"/>
        <end position="35"/>
    </location>
</feature>
<feature type="signal peptide" evidence="1">
    <location>
        <begin position="1"/>
        <end position="15"/>
    </location>
</feature>
<sequence>MAFFISGAISSLVTSANIAGSSVSCSCQLTFLVKP</sequence>
<reference evidence="2" key="1">
    <citation type="submission" date="2018-02" db="EMBL/GenBank/DDBJ databases">
        <title>Rhizophora mucronata_Transcriptome.</title>
        <authorList>
            <person name="Meera S.P."/>
            <person name="Sreeshan A."/>
            <person name="Augustine A."/>
        </authorList>
    </citation>
    <scope>NUCLEOTIDE SEQUENCE</scope>
    <source>
        <tissue evidence="2">Leaf</tissue>
    </source>
</reference>
<name>A0A2P2N221_RHIMU</name>
<dbReference type="AlphaFoldDB" id="A0A2P2N221"/>